<sequence length="244" mass="26710">MKKSLLILTGHTKGLGNAILERFLSLENTQIIAISRTGLEIQHPNLTEVHLDLSDLAGLEAHLSKIFPTGDFDEVMLVNNAGWIGEVKPVGKLHPKGIRQVMNLNLLAPMILTNAFAKAYSEVKGRKVICNISSGAAHKPLAGWGEYCSSKAGLAMFSQVAAKELSDSGFRVFSLAPGIVDTEMQAEIRAADESDFPALDRFKSYKESNQLSSAAEVAEKIFYLLTHSELFPEVLQDVRNFKLP</sequence>
<evidence type="ECO:0000256" key="2">
    <source>
        <dbReference type="ARBA" id="ARBA00022490"/>
    </source>
</evidence>
<dbReference type="InterPro" id="IPR020904">
    <property type="entry name" value="Sc_DH/Rdtase_CS"/>
</dbReference>
<organism evidence="5 6">
    <name type="scientific">Algoriphagus lacus</name>
    <dbReference type="NCBI Taxonomy" id="2056311"/>
    <lineage>
        <taxon>Bacteria</taxon>
        <taxon>Pseudomonadati</taxon>
        <taxon>Bacteroidota</taxon>
        <taxon>Cytophagia</taxon>
        <taxon>Cytophagales</taxon>
        <taxon>Cyclobacteriaceae</taxon>
        <taxon>Algoriphagus</taxon>
    </lineage>
</organism>
<name>A0A418PNR5_9BACT</name>
<dbReference type="InterPro" id="IPR051721">
    <property type="entry name" value="Biopterin_syn/organic_redct"/>
</dbReference>
<evidence type="ECO:0000256" key="4">
    <source>
        <dbReference type="ARBA" id="ARBA00023002"/>
    </source>
</evidence>
<dbReference type="PRINTS" id="PR00081">
    <property type="entry name" value="GDHRDH"/>
</dbReference>
<gene>
    <name evidence="5" type="ORF">D0X99_15235</name>
</gene>
<dbReference type="Proteomes" id="UP000283522">
    <property type="component" value="Unassembled WGS sequence"/>
</dbReference>
<dbReference type="SUPFAM" id="SSF51735">
    <property type="entry name" value="NAD(P)-binding Rossmann-fold domains"/>
    <property type="match status" value="1"/>
</dbReference>
<dbReference type="InterPro" id="IPR002347">
    <property type="entry name" value="SDR_fam"/>
</dbReference>
<keyword evidence="4" id="KW-0560">Oxidoreductase</keyword>
<dbReference type="InterPro" id="IPR036291">
    <property type="entry name" value="NAD(P)-bd_dom_sf"/>
</dbReference>
<keyword evidence="6" id="KW-1185">Reference proteome</keyword>
<dbReference type="PANTHER" id="PTHR44085">
    <property type="entry name" value="SEPIAPTERIN REDUCTASE"/>
    <property type="match status" value="1"/>
</dbReference>
<evidence type="ECO:0000313" key="6">
    <source>
        <dbReference type="Proteomes" id="UP000283522"/>
    </source>
</evidence>
<keyword evidence="3" id="KW-0521">NADP</keyword>
<dbReference type="Gene3D" id="3.40.50.720">
    <property type="entry name" value="NAD(P)-binding Rossmann-like Domain"/>
    <property type="match status" value="1"/>
</dbReference>
<keyword evidence="2" id="KW-0963">Cytoplasm</keyword>
<dbReference type="PANTHER" id="PTHR44085:SF2">
    <property type="entry name" value="SEPIAPTERIN REDUCTASE"/>
    <property type="match status" value="1"/>
</dbReference>
<dbReference type="EMBL" id="QXML01000008">
    <property type="protein sequence ID" value="RIW13598.1"/>
    <property type="molecule type" value="Genomic_DNA"/>
</dbReference>
<dbReference type="AlphaFoldDB" id="A0A418PNR5"/>
<dbReference type="OrthoDB" id="9794387at2"/>
<comment type="caution">
    <text evidence="5">The sequence shown here is derived from an EMBL/GenBank/DDBJ whole genome shotgun (WGS) entry which is preliminary data.</text>
</comment>
<reference evidence="5 6" key="1">
    <citation type="submission" date="2018-09" db="EMBL/GenBank/DDBJ databases">
        <authorList>
            <person name="Wang X."/>
            <person name="Du Z."/>
        </authorList>
    </citation>
    <scope>NUCLEOTIDE SEQUENCE [LARGE SCALE GENOMIC DNA]</scope>
    <source>
        <strain evidence="5 6">N3</strain>
    </source>
</reference>
<dbReference type="RefSeq" id="WP_119478713.1">
    <property type="nucleotide sequence ID" value="NZ_QXML01000008.1"/>
</dbReference>
<protein>
    <submittedName>
        <fullName evidence="5">SDR family NAD(P)-dependent oxidoreductase</fullName>
    </submittedName>
</protein>
<dbReference type="Pfam" id="PF00106">
    <property type="entry name" value="adh_short"/>
    <property type="match status" value="1"/>
</dbReference>
<evidence type="ECO:0000256" key="3">
    <source>
        <dbReference type="ARBA" id="ARBA00022857"/>
    </source>
</evidence>
<comment type="subcellular location">
    <subcellularLocation>
        <location evidence="1">Cytoplasm</location>
    </subcellularLocation>
</comment>
<accession>A0A418PNR5</accession>
<dbReference type="GO" id="GO:0004757">
    <property type="term" value="F:sepiapterin reductase (NADP+) activity"/>
    <property type="evidence" value="ECO:0007669"/>
    <property type="project" value="TreeGrafter"/>
</dbReference>
<evidence type="ECO:0000313" key="5">
    <source>
        <dbReference type="EMBL" id="RIW13598.1"/>
    </source>
</evidence>
<dbReference type="PROSITE" id="PS00061">
    <property type="entry name" value="ADH_SHORT"/>
    <property type="match status" value="1"/>
</dbReference>
<dbReference type="GO" id="GO:0006729">
    <property type="term" value="P:tetrahydrobiopterin biosynthetic process"/>
    <property type="evidence" value="ECO:0007669"/>
    <property type="project" value="TreeGrafter"/>
</dbReference>
<proteinExistence type="predicted"/>
<dbReference type="GO" id="GO:0005737">
    <property type="term" value="C:cytoplasm"/>
    <property type="evidence" value="ECO:0007669"/>
    <property type="project" value="UniProtKB-SubCell"/>
</dbReference>
<evidence type="ECO:0000256" key="1">
    <source>
        <dbReference type="ARBA" id="ARBA00004496"/>
    </source>
</evidence>